<comment type="similarity">
    <text evidence="1 9">Belongs to the YIF1 family.</text>
</comment>
<dbReference type="Proteomes" id="UP000054304">
    <property type="component" value="Unassembled WGS sequence"/>
</dbReference>
<evidence type="ECO:0000256" key="6">
    <source>
        <dbReference type="ARBA" id="ARBA00022989"/>
    </source>
</evidence>
<keyword evidence="4 9" id="KW-0256">Endoplasmic reticulum</keyword>
<accession>A0A0C7MWI1</accession>
<evidence type="ECO:0000256" key="4">
    <source>
        <dbReference type="ARBA" id="ARBA00022824"/>
    </source>
</evidence>
<comment type="subcellular location">
    <subcellularLocation>
        <location evidence="9">Endoplasmic reticulum membrane</location>
        <topology evidence="9">Multi-pass membrane protein</topology>
    </subcellularLocation>
    <subcellularLocation>
        <location evidence="9">Golgi apparatus membrane</location>
        <topology evidence="9">Multi-pass membrane protein</topology>
    </subcellularLocation>
</comment>
<organism evidence="11 12">
    <name type="scientific">Lachancea lanzarotensis</name>
    <dbReference type="NCBI Taxonomy" id="1245769"/>
    <lineage>
        <taxon>Eukaryota</taxon>
        <taxon>Fungi</taxon>
        <taxon>Dikarya</taxon>
        <taxon>Ascomycota</taxon>
        <taxon>Saccharomycotina</taxon>
        <taxon>Saccharomycetes</taxon>
        <taxon>Saccharomycetales</taxon>
        <taxon>Saccharomycetaceae</taxon>
        <taxon>Lachancea</taxon>
    </lineage>
</organism>
<dbReference type="RefSeq" id="XP_022630568.1">
    <property type="nucleotide sequence ID" value="XM_022775192.1"/>
</dbReference>
<dbReference type="Pfam" id="PF03878">
    <property type="entry name" value="YIF1"/>
    <property type="match status" value="1"/>
</dbReference>
<keyword evidence="2 9" id="KW-0813">Transport</keyword>
<evidence type="ECO:0000256" key="9">
    <source>
        <dbReference type="RuleBase" id="RU368073"/>
    </source>
</evidence>
<keyword evidence="3 9" id="KW-0812">Transmembrane</keyword>
<dbReference type="GO" id="GO:0030134">
    <property type="term" value="C:COPII-coated ER to Golgi transport vesicle"/>
    <property type="evidence" value="ECO:0007669"/>
    <property type="project" value="EnsemblFungi"/>
</dbReference>
<feature type="transmembrane region" description="Helical" evidence="9">
    <location>
        <begin position="251"/>
        <end position="269"/>
    </location>
</feature>
<evidence type="ECO:0000313" key="11">
    <source>
        <dbReference type="EMBL" id="CEP64360.1"/>
    </source>
</evidence>
<reference evidence="11 12" key="1">
    <citation type="submission" date="2014-12" db="EMBL/GenBank/DDBJ databases">
        <authorList>
            <person name="Neuveglise Cecile"/>
        </authorList>
    </citation>
    <scope>NUCLEOTIDE SEQUENCE [LARGE SCALE GENOMIC DNA]</scope>
    <source>
        <strain evidence="11 12">CBS 12615</strain>
    </source>
</reference>
<keyword evidence="6 9" id="KW-1133">Transmembrane helix</keyword>
<evidence type="ECO:0000313" key="12">
    <source>
        <dbReference type="Proteomes" id="UP000054304"/>
    </source>
</evidence>
<evidence type="ECO:0000256" key="8">
    <source>
        <dbReference type="ARBA" id="ARBA00023136"/>
    </source>
</evidence>
<feature type="transmembrane region" description="Helical" evidence="9">
    <location>
        <begin position="297"/>
        <end position="314"/>
    </location>
</feature>
<evidence type="ECO:0000256" key="3">
    <source>
        <dbReference type="ARBA" id="ARBA00022692"/>
    </source>
</evidence>
<dbReference type="OrthoDB" id="337750at2759"/>
<dbReference type="PANTHER" id="PTHR14083">
    <property type="entry name" value="YIP1 INTERACTING FACTOR HOMOLOG YIF1 PROTEIN"/>
    <property type="match status" value="1"/>
</dbReference>
<evidence type="ECO:0000256" key="7">
    <source>
        <dbReference type="ARBA" id="ARBA00023034"/>
    </source>
</evidence>
<evidence type="ECO:0000256" key="5">
    <source>
        <dbReference type="ARBA" id="ARBA00022927"/>
    </source>
</evidence>
<sequence length="315" mass="35317">MSYNPYAYAQEDAGNMYLSERSQHNVGDIPAQHPNSQGFGKAPLPQQQQQQQQHANGPNGAFPFQDPRSSVAYQLGQSAFSNIIGQNNFNQIQENFSKATGNSSALSHYFQVSNSYVFRKLKIILLPFLHRNWQRLPIPQNGTGMGPSFQVPRVDVNSPDMYIPVMGLVTYILCWNFQQGLQGSFDPGNLYQRLSTTLASVLMDLFILKMGLFLLVSAKSPTTGITELACYVGYKFVPLTLALLLPSTPYFASVLGKIYLLIAFGVFLLRSVKFNLFVDGSNEVHTVKKSVVKKCNYFLFVYGFVWQSVLMWLMG</sequence>
<evidence type="ECO:0000256" key="1">
    <source>
        <dbReference type="ARBA" id="ARBA00009727"/>
    </source>
</evidence>
<dbReference type="EMBL" id="LN736370">
    <property type="protein sequence ID" value="CEP64360.1"/>
    <property type="molecule type" value="Genomic_DNA"/>
</dbReference>
<keyword evidence="12" id="KW-1185">Reference proteome</keyword>
<evidence type="ECO:0000256" key="2">
    <source>
        <dbReference type="ARBA" id="ARBA00022448"/>
    </source>
</evidence>
<dbReference type="GO" id="GO:0005793">
    <property type="term" value="C:endoplasmic reticulum-Golgi intermediate compartment"/>
    <property type="evidence" value="ECO:0007669"/>
    <property type="project" value="UniProtKB-UniRule"/>
</dbReference>
<comment type="function">
    <text evidence="9">Has a role in transport between endoplasmic reticulum and Golgi.</text>
</comment>
<feature type="transmembrane region" description="Helical" evidence="9">
    <location>
        <begin position="161"/>
        <end position="178"/>
    </location>
</feature>
<dbReference type="PANTHER" id="PTHR14083:SF0">
    <property type="entry name" value="YIP1D-INTERACTING FACTOR 1, ISOFORM C"/>
    <property type="match status" value="1"/>
</dbReference>
<dbReference type="HOGENOM" id="CLU_047877_2_1_1"/>
<dbReference type="GO" id="GO:0005789">
    <property type="term" value="C:endoplasmic reticulum membrane"/>
    <property type="evidence" value="ECO:0007669"/>
    <property type="project" value="UniProtKB-SubCell"/>
</dbReference>
<dbReference type="GeneID" id="34687908"/>
<gene>
    <name evidence="11" type="ORF">LALA0_S11e02322g</name>
</gene>
<dbReference type="GO" id="GO:0000139">
    <property type="term" value="C:Golgi membrane"/>
    <property type="evidence" value="ECO:0007669"/>
    <property type="project" value="UniProtKB-SubCell"/>
</dbReference>
<keyword evidence="5 9" id="KW-0653">Protein transport</keyword>
<dbReference type="GO" id="GO:0006888">
    <property type="term" value="P:endoplasmic reticulum to Golgi vesicle-mediated transport"/>
    <property type="evidence" value="ECO:0007669"/>
    <property type="project" value="UniProtKB-UniRule"/>
</dbReference>
<proteinExistence type="inferred from homology"/>
<keyword evidence="8 9" id="KW-0472">Membrane</keyword>
<feature type="region of interest" description="Disordered" evidence="10">
    <location>
        <begin position="24"/>
        <end position="67"/>
    </location>
</feature>
<protein>
    <recommendedName>
        <fullName evidence="9">Protein YIF1</fullName>
    </recommendedName>
</protein>
<dbReference type="GO" id="GO:0015031">
    <property type="term" value="P:protein transport"/>
    <property type="evidence" value="ECO:0007669"/>
    <property type="project" value="UniProtKB-KW"/>
</dbReference>
<keyword evidence="7 9" id="KW-0333">Golgi apparatus</keyword>
<dbReference type="AlphaFoldDB" id="A0A0C7MWI1"/>
<feature type="transmembrane region" description="Helical" evidence="9">
    <location>
        <begin position="228"/>
        <end position="245"/>
    </location>
</feature>
<feature type="transmembrane region" description="Helical" evidence="9">
    <location>
        <begin position="198"/>
        <end position="216"/>
    </location>
</feature>
<dbReference type="InterPro" id="IPR005578">
    <property type="entry name" value="Yif1_fam"/>
</dbReference>
<evidence type="ECO:0000256" key="10">
    <source>
        <dbReference type="SAM" id="MobiDB-lite"/>
    </source>
</evidence>
<name>A0A0C7MWI1_9SACH</name>
<dbReference type="STRING" id="1245769.A0A0C7MWI1"/>